<keyword evidence="4" id="KW-1185">Reference proteome</keyword>
<gene>
    <name evidence="3" type="ORF">GCM10023211_12520</name>
</gene>
<dbReference type="InterPro" id="IPR003791">
    <property type="entry name" value="UPF0178"/>
</dbReference>
<reference evidence="4" key="1">
    <citation type="journal article" date="2019" name="Int. J. Syst. Evol. Microbiol.">
        <title>The Global Catalogue of Microorganisms (GCM) 10K type strain sequencing project: providing services to taxonomists for standard genome sequencing and annotation.</title>
        <authorList>
            <consortium name="The Broad Institute Genomics Platform"/>
            <consortium name="The Broad Institute Genome Sequencing Center for Infectious Disease"/>
            <person name="Wu L."/>
            <person name="Ma J."/>
        </authorList>
    </citation>
    <scope>NUCLEOTIDE SEQUENCE [LARGE SCALE GENOMIC DNA]</scope>
    <source>
        <strain evidence="4">JCM 18050</strain>
    </source>
</reference>
<protein>
    <recommendedName>
        <fullName evidence="2">UPF0178 protein GCM10023211_12520</fullName>
    </recommendedName>
</protein>
<name>A0ABP9NAI6_9GAMM</name>
<comment type="similarity">
    <text evidence="1 2">Belongs to the UPF0178 family.</text>
</comment>
<accession>A0ABP9NAI6</accession>
<dbReference type="Pfam" id="PF02639">
    <property type="entry name" value="DUF188"/>
    <property type="match status" value="1"/>
</dbReference>
<dbReference type="PANTHER" id="PTHR35146">
    <property type="entry name" value="UPF0178 PROTEIN YAII"/>
    <property type="match status" value="1"/>
</dbReference>
<dbReference type="EMBL" id="BAABHY010000001">
    <property type="protein sequence ID" value="GAA5109333.1"/>
    <property type="molecule type" value="Genomic_DNA"/>
</dbReference>
<dbReference type="PANTHER" id="PTHR35146:SF1">
    <property type="entry name" value="UPF0178 PROTEIN YAII"/>
    <property type="match status" value="1"/>
</dbReference>
<dbReference type="NCBIfam" id="NF001095">
    <property type="entry name" value="PRK00124.1"/>
    <property type="match status" value="1"/>
</dbReference>
<evidence type="ECO:0000256" key="2">
    <source>
        <dbReference type="HAMAP-Rule" id="MF_00489"/>
    </source>
</evidence>
<sequence length="150" mass="17066">MQIWIDADACPNPIKDIIYRAANRKQILVTLVANQWLKLPPSPYIKMMQVEKGFDIADNQIVKLVQPNDLVVTSDIPLAADVLNKHANVLTPRGERYTLETIKERLVMRDFMETMRASGIQSGGPAPFSAKDREQFANQLDRLITQFNKE</sequence>
<dbReference type="Proteomes" id="UP001500171">
    <property type="component" value="Unassembled WGS sequence"/>
</dbReference>
<dbReference type="RefSeq" id="WP_345489960.1">
    <property type="nucleotide sequence ID" value="NZ_BAABHY010000001.1"/>
</dbReference>
<evidence type="ECO:0000313" key="4">
    <source>
        <dbReference type="Proteomes" id="UP001500171"/>
    </source>
</evidence>
<evidence type="ECO:0000313" key="3">
    <source>
        <dbReference type="EMBL" id="GAA5109333.1"/>
    </source>
</evidence>
<evidence type="ECO:0000256" key="1">
    <source>
        <dbReference type="ARBA" id="ARBA00008522"/>
    </source>
</evidence>
<proteinExistence type="inferred from homology"/>
<comment type="caution">
    <text evidence="3">The sequence shown here is derived from an EMBL/GenBank/DDBJ whole genome shotgun (WGS) entry which is preliminary data.</text>
</comment>
<dbReference type="CDD" id="cd18720">
    <property type="entry name" value="PIN_YqxD-like"/>
    <property type="match status" value="1"/>
</dbReference>
<dbReference type="HAMAP" id="MF_00489">
    <property type="entry name" value="UPF0178"/>
    <property type="match status" value="1"/>
</dbReference>
<organism evidence="3 4">
    <name type="scientific">Orbus sasakiae</name>
    <dbReference type="NCBI Taxonomy" id="1078475"/>
    <lineage>
        <taxon>Bacteria</taxon>
        <taxon>Pseudomonadati</taxon>
        <taxon>Pseudomonadota</taxon>
        <taxon>Gammaproteobacteria</taxon>
        <taxon>Orbales</taxon>
        <taxon>Orbaceae</taxon>
        <taxon>Orbus</taxon>
    </lineage>
</organism>